<feature type="transmembrane region" description="Helical" evidence="1">
    <location>
        <begin position="124"/>
        <end position="145"/>
    </location>
</feature>
<name>A0A172Q4Z0_9STRE</name>
<keyword evidence="1" id="KW-1133">Transmembrane helix</keyword>
<gene>
    <name evidence="3" type="ORF">A0O21_00045</name>
</gene>
<reference evidence="3 4" key="1">
    <citation type="journal article" date="2016" name="Int. J. Syst. Evol. Microbiol.">
        <title>Streptococcuspantholopis sp. nov., isolated from faeces of the Tibetan antelope (Pantholops hodgsonii).</title>
        <authorList>
            <person name="Bai X."/>
            <person name="Xiong Y."/>
            <person name="Lu S."/>
            <person name="Jin D."/>
            <person name="Lai X."/>
            <person name="Yang J."/>
            <person name="Niu L."/>
            <person name="Hu S."/>
            <person name="Meng X."/>
            <person name="Pu J."/>
            <person name="Ye C."/>
            <person name="Xu J."/>
        </authorList>
    </citation>
    <scope>NUCLEOTIDE SEQUENCE [LARGE SCALE GENOMIC DNA]</scope>
    <source>
        <strain evidence="3 4">TA 26</strain>
    </source>
</reference>
<evidence type="ECO:0000313" key="3">
    <source>
        <dbReference type="EMBL" id="AND78521.1"/>
    </source>
</evidence>
<sequence length="155" mass="17453">MEVKKGIFFVSLILVIASSTSIDANDGNLDIKTDTINQSRQHSTGNAIERQYAPNLFLDRVAQEVTREKTNDENVLSEAANITFNGVSSNNYTFDTMSYTSKLFDNYSIDDTIVTTENEQPKKVVWKISAAVLFMVIMCGIGVWLGRVWHGRRIH</sequence>
<keyword evidence="2" id="KW-0732">Signal</keyword>
<dbReference type="AlphaFoldDB" id="A0A172Q4Z0"/>
<protein>
    <submittedName>
        <fullName evidence="3">Uncharacterized protein</fullName>
    </submittedName>
</protein>
<dbReference type="NCBIfam" id="TIGR03927">
    <property type="entry name" value="T7SS_EssA_Firm"/>
    <property type="match status" value="1"/>
</dbReference>
<dbReference type="InterPro" id="IPR018920">
    <property type="entry name" value="EssA/YueC"/>
</dbReference>
<evidence type="ECO:0000256" key="1">
    <source>
        <dbReference type="SAM" id="Phobius"/>
    </source>
</evidence>
<feature type="signal peptide" evidence="2">
    <location>
        <begin position="1"/>
        <end position="24"/>
    </location>
</feature>
<evidence type="ECO:0000256" key="2">
    <source>
        <dbReference type="SAM" id="SignalP"/>
    </source>
</evidence>
<keyword evidence="1" id="KW-0472">Membrane</keyword>
<dbReference type="EMBL" id="CP014699">
    <property type="protein sequence ID" value="AND78521.1"/>
    <property type="molecule type" value="Genomic_DNA"/>
</dbReference>
<organism evidence="3 4">
    <name type="scientific">Streptococcus pantholopis</name>
    <dbReference type="NCBI Taxonomy" id="1811193"/>
    <lineage>
        <taxon>Bacteria</taxon>
        <taxon>Bacillati</taxon>
        <taxon>Bacillota</taxon>
        <taxon>Bacilli</taxon>
        <taxon>Lactobacillales</taxon>
        <taxon>Streptococcaceae</taxon>
        <taxon>Streptococcus</taxon>
    </lineage>
</organism>
<dbReference type="Proteomes" id="UP000077317">
    <property type="component" value="Chromosome"/>
</dbReference>
<keyword evidence="1" id="KW-0812">Transmembrane</keyword>
<dbReference type="KEGG" id="spat:A0O21_00045"/>
<feature type="chain" id="PRO_5007999627" evidence="2">
    <location>
        <begin position="25"/>
        <end position="155"/>
    </location>
</feature>
<keyword evidence="4" id="KW-1185">Reference proteome</keyword>
<evidence type="ECO:0000313" key="4">
    <source>
        <dbReference type="Proteomes" id="UP000077317"/>
    </source>
</evidence>
<reference evidence="4" key="2">
    <citation type="submission" date="2016-03" db="EMBL/GenBank/DDBJ databases">
        <title>Streptococcus antelopensis sp. nov., isolated from the feces of the Tibetan antelope (Pantholops hodgsonii) in Hoh Xil National Nature Reserve, Qinghai, China.</title>
        <authorList>
            <person name="Bai X."/>
        </authorList>
    </citation>
    <scope>NUCLEOTIDE SEQUENCE [LARGE SCALE GENOMIC DNA]</scope>
    <source>
        <strain evidence="4">TA 26</strain>
    </source>
</reference>
<accession>A0A172Q4Z0</accession>
<proteinExistence type="predicted"/>